<dbReference type="AGR" id="MGI:103159"/>
<dbReference type="AlphaFoldDB" id="E9Q273"/>
<evidence type="ECO:0000256" key="1">
    <source>
        <dbReference type="SAM" id="MobiDB-lite"/>
    </source>
</evidence>
<evidence type="ECO:0000313" key="4">
    <source>
        <dbReference type="Proteomes" id="UP000000589"/>
    </source>
</evidence>
<evidence type="ECO:0000313" key="3">
    <source>
        <dbReference type="MGI" id="MGI:103159"/>
    </source>
</evidence>
<dbReference type="VEuPathDB" id="HostDB:ENSMUSG00000032578"/>
<dbReference type="ExpressionAtlas" id="E9Q273">
    <property type="expression patterns" value="baseline and differential"/>
</dbReference>
<reference evidence="2 4" key="1">
    <citation type="journal article" date="2009" name="PLoS Biol.">
        <title>Lineage-specific biology revealed by a finished genome assembly of the mouse.</title>
        <authorList>
            <consortium name="Mouse Genome Sequencing Consortium"/>
            <person name="Church D.M."/>
            <person name="Goodstadt L."/>
            <person name="Hillier L.W."/>
            <person name="Zody M.C."/>
            <person name="Goldstein S."/>
            <person name="She X."/>
            <person name="Bult C.J."/>
            <person name="Agarwala R."/>
            <person name="Cherry J.L."/>
            <person name="DiCuccio M."/>
            <person name="Hlavina W."/>
            <person name="Kapustin Y."/>
            <person name="Meric P."/>
            <person name="Maglott D."/>
            <person name="Birtle Z."/>
            <person name="Marques A.C."/>
            <person name="Graves T."/>
            <person name="Zhou S."/>
            <person name="Teague B."/>
            <person name="Potamousis K."/>
            <person name="Churas C."/>
            <person name="Place M."/>
            <person name="Herschleb J."/>
            <person name="Runnheim R."/>
            <person name="Forrest D."/>
            <person name="Amos-Landgraf J."/>
            <person name="Schwartz D.C."/>
            <person name="Cheng Z."/>
            <person name="Lindblad-Toh K."/>
            <person name="Eichler E.E."/>
            <person name="Ponting C.P."/>
        </authorList>
    </citation>
    <scope>NUCLEOTIDE SEQUENCE [LARGE SCALE GENOMIC DNA]</scope>
    <source>
        <strain evidence="2 4">C57BL/6J</strain>
    </source>
</reference>
<reference evidence="2 4" key="2">
    <citation type="journal article" date="2011" name="PLoS Biol.">
        <title>Modernizing reference genome assemblies.</title>
        <authorList>
            <person name="Church D.M."/>
            <person name="Schneider V.A."/>
            <person name="Graves T."/>
            <person name="Auger K."/>
            <person name="Cunningham F."/>
            <person name="Bouk N."/>
            <person name="Chen H.C."/>
            <person name="Agarwala R."/>
            <person name="McLaren W.M."/>
            <person name="Ritchie G.R."/>
            <person name="Albracht D."/>
            <person name="Kremitzki M."/>
            <person name="Rock S."/>
            <person name="Kotkiewicz H."/>
            <person name="Kremitzki C."/>
            <person name="Wollam A."/>
            <person name="Trani L."/>
            <person name="Fulton L."/>
            <person name="Fulton R."/>
            <person name="Matthews L."/>
            <person name="Whitehead S."/>
            <person name="Chow W."/>
            <person name="Torrance J."/>
            <person name="Dunn M."/>
            <person name="Harden G."/>
            <person name="Threadgold G."/>
            <person name="Wood J."/>
            <person name="Collins J."/>
            <person name="Heath P."/>
            <person name="Griffiths G."/>
            <person name="Pelan S."/>
            <person name="Grafham D."/>
            <person name="Eichler E.E."/>
            <person name="Weinstock G."/>
            <person name="Mardis E.R."/>
            <person name="Wilson R.K."/>
            <person name="Howe K."/>
            <person name="Flicek P."/>
            <person name="Hubbard T."/>
        </authorList>
    </citation>
    <scope>NUCLEOTIDE SEQUENCE [LARGE SCALE GENOMIC DNA]</scope>
    <source>
        <strain evidence="2 4">C57BL/6J</strain>
    </source>
</reference>
<name>E9Q273_MOUSE</name>
<dbReference type="Ensembl" id="ENSMUST00000168260.2">
    <property type="protein sequence ID" value="ENSMUSP00000127523.2"/>
    <property type="gene ID" value="ENSMUSG00000032578.8"/>
</dbReference>
<dbReference type="Bgee" id="ENSMUSG00000032578">
    <property type="expression patterns" value="Expressed in interventricular septum and 210 other cell types or tissues"/>
</dbReference>
<evidence type="ECO:0000313" key="2">
    <source>
        <dbReference type="Ensembl" id="ENSMUSP00000127523.2"/>
    </source>
</evidence>
<proteinExistence type="predicted"/>
<reference evidence="2" key="3">
    <citation type="submission" date="2025-08" db="UniProtKB">
        <authorList>
            <consortium name="Ensembl"/>
        </authorList>
    </citation>
    <scope>IDENTIFICATION</scope>
    <source>
        <strain evidence="2">C57BL/6J</strain>
    </source>
</reference>
<sequence length="62" mass="6994">MVLCVQGVVLGFYYSQRGPAAPTEDAGGYIPSSRQHPPQLPVHTVSQNHPWPHQRADRVRRF</sequence>
<organism evidence="2 4">
    <name type="scientific">Mus musculus</name>
    <name type="common">Mouse</name>
    <dbReference type="NCBI Taxonomy" id="10090"/>
    <lineage>
        <taxon>Eukaryota</taxon>
        <taxon>Metazoa</taxon>
        <taxon>Chordata</taxon>
        <taxon>Craniata</taxon>
        <taxon>Vertebrata</taxon>
        <taxon>Euteleostomi</taxon>
        <taxon>Mammalia</taxon>
        <taxon>Eutheria</taxon>
        <taxon>Euarchontoglires</taxon>
        <taxon>Glires</taxon>
        <taxon>Rodentia</taxon>
        <taxon>Myomorpha</taxon>
        <taxon>Muroidea</taxon>
        <taxon>Muridae</taxon>
        <taxon>Murinae</taxon>
        <taxon>Mus</taxon>
        <taxon>Mus</taxon>
    </lineage>
</organism>
<dbReference type="MGI" id="MGI:103159">
    <property type="gene designation" value="Cish"/>
</dbReference>
<gene>
    <name evidence="2 3" type="primary">Cish</name>
</gene>
<protein>
    <submittedName>
        <fullName evidence="2">Cytokine inducible SH2-containing protein</fullName>
    </submittedName>
</protein>
<feature type="region of interest" description="Disordered" evidence="1">
    <location>
        <begin position="18"/>
        <end position="62"/>
    </location>
</feature>
<dbReference type="GeneTree" id="ENSGT00940000157392"/>
<dbReference type="HOGENOM" id="CLU_2903579_0_0_1"/>
<dbReference type="Proteomes" id="UP000000589">
    <property type="component" value="Chromosome 9"/>
</dbReference>
<reference evidence="2" key="4">
    <citation type="submission" date="2025-09" db="UniProtKB">
        <authorList>
            <consortium name="Ensembl"/>
        </authorList>
    </citation>
    <scope>IDENTIFICATION</scope>
    <source>
        <strain evidence="2">C57BL/6J</strain>
    </source>
</reference>
<dbReference type="Antibodypedia" id="14135">
    <property type="antibodies" value="192 antibodies from 31 providers"/>
</dbReference>
<accession>E9Q273</accession>
<keyword evidence="4" id="KW-1185">Reference proteome</keyword>